<evidence type="ECO:0008006" key="3">
    <source>
        <dbReference type="Google" id="ProtNLM"/>
    </source>
</evidence>
<sequence length="163" mass="17276">MRRLNFAGGEQVEDLLAKIIEKAGEAGTLKVGFLEGATYPDGQGVAEVAAYNEFGTRNMPARPFFRTMIAEKSGNWGKSLGQVAKATNYDVARTLALMGEGIGSQLQQSIVKYNAVPLSDSTIARKGFAKQLIDTATMVNSVGYEVNDGEKVILPSAAQGGGK</sequence>
<dbReference type="Proteomes" id="UP001617427">
    <property type="component" value="Unassembled WGS sequence"/>
</dbReference>
<dbReference type="EMBL" id="JBIUZV010000021">
    <property type="protein sequence ID" value="MFJ3048509.1"/>
    <property type="molecule type" value="Genomic_DNA"/>
</dbReference>
<evidence type="ECO:0000313" key="2">
    <source>
        <dbReference type="Proteomes" id="UP001617427"/>
    </source>
</evidence>
<reference evidence="1 2" key="1">
    <citation type="submission" date="2024-10" db="EMBL/GenBank/DDBJ databases">
        <title>The Natural Products Discovery Center: Release of the First 8490 Sequenced Strains for Exploring Actinobacteria Biosynthetic Diversity.</title>
        <authorList>
            <person name="Kalkreuter E."/>
            <person name="Kautsar S.A."/>
            <person name="Yang D."/>
            <person name="Bader C.D."/>
            <person name="Teijaro C.N."/>
            <person name="Fluegel L."/>
            <person name="Davis C.M."/>
            <person name="Simpson J.R."/>
            <person name="Lauterbach L."/>
            <person name="Steele A.D."/>
            <person name="Gui C."/>
            <person name="Meng S."/>
            <person name="Li G."/>
            <person name="Viehrig K."/>
            <person name="Ye F."/>
            <person name="Su P."/>
            <person name="Kiefer A.F."/>
            <person name="Nichols A."/>
            <person name="Cepeda A.J."/>
            <person name="Yan W."/>
            <person name="Fan B."/>
            <person name="Jiang Y."/>
            <person name="Adhikari A."/>
            <person name="Zheng C.-J."/>
            <person name="Schuster L."/>
            <person name="Cowan T.M."/>
            <person name="Smanski M.J."/>
            <person name="Chevrette M.G."/>
            <person name="De Carvalho L.P.S."/>
            <person name="Shen B."/>
        </authorList>
    </citation>
    <scope>NUCLEOTIDE SEQUENCE [LARGE SCALE GENOMIC DNA]</scope>
    <source>
        <strain evidence="1 2">NPDC087045</strain>
    </source>
</reference>
<name>A0ABW8F5E9_9BURK</name>
<proteinExistence type="predicted"/>
<evidence type="ECO:0000313" key="1">
    <source>
        <dbReference type="EMBL" id="MFJ3048509.1"/>
    </source>
</evidence>
<gene>
    <name evidence="1" type="ORF">ACIPEN_21965</name>
</gene>
<comment type="caution">
    <text evidence="1">The sequence shown here is derived from an EMBL/GenBank/DDBJ whole genome shotgun (WGS) entry which is preliminary data.</text>
</comment>
<accession>A0ABW8F5E9</accession>
<organism evidence="1 2">
    <name type="scientific">Herbaspirillum chlorophenolicum</name>
    <dbReference type="NCBI Taxonomy" id="211589"/>
    <lineage>
        <taxon>Bacteria</taxon>
        <taxon>Pseudomonadati</taxon>
        <taxon>Pseudomonadota</taxon>
        <taxon>Betaproteobacteria</taxon>
        <taxon>Burkholderiales</taxon>
        <taxon>Oxalobacteraceae</taxon>
        <taxon>Herbaspirillum</taxon>
    </lineage>
</organism>
<dbReference type="RefSeq" id="WP_402703574.1">
    <property type="nucleotide sequence ID" value="NZ_JBIUZV010000021.1"/>
</dbReference>
<keyword evidence="2" id="KW-1185">Reference proteome</keyword>
<protein>
    <recommendedName>
        <fullName evidence="3">Bacteriophage protein</fullName>
    </recommendedName>
</protein>